<organism evidence="1 2">
    <name type="scientific">Rotaria magnacalcarata</name>
    <dbReference type="NCBI Taxonomy" id="392030"/>
    <lineage>
        <taxon>Eukaryota</taxon>
        <taxon>Metazoa</taxon>
        <taxon>Spiralia</taxon>
        <taxon>Gnathifera</taxon>
        <taxon>Rotifera</taxon>
        <taxon>Eurotatoria</taxon>
        <taxon>Bdelloidea</taxon>
        <taxon>Philodinida</taxon>
        <taxon>Philodinidae</taxon>
        <taxon>Rotaria</taxon>
    </lineage>
</organism>
<dbReference type="InterPro" id="IPR036412">
    <property type="entry name" value="HAD-like_sf"/>
</dbReference>
<name>A0A821GWQ8_9BILA</name>
<dbReference type="Proteomes" id="UP000663866">
    <property type="component" value="Unassembled WGS sequence"/>
</dbReference>
<gene>
    <name evidence="1" type="ORF">OVN521_LOCUS47503</name>
</gene>
<dbReference type="Gene3D" id="3.40.50.1000">
    <property type="entry name" value="HAD superfamily/HAD-like"/>
    <property type="match status" value="1"/>
</dbReference>
<evidence type="ECO:0000313" key="1">
    <source>
        <dbReference type="EMBL" id="CAF4674022.1"/>
    </source>
</evidence>
<protein>
    <submittedName>
        <fullName evidence="1">Uncharacterized protein</fullName>
    </submittedName>
</protein>
<feature type="non-terminal residue" evidence="1">
    <location>
        <position position="1"/>
    </location>
</feature>
<dbReference type="InterPro" id="IPR023214">
    <property type="entry name" value="HAD_sf"/>
</dbReference>
<reference evidence="1" key="1">
    <citation type="submission" date="2021-02" db="EMBL/GenBank/DDBJ databases">
        <authorList>
            <person name="Nowell W R."/>
        </authorList>
    </citation>
    <scope>NUCLEOTIDE SEQUENCE</scope>
</reference>
<keyword evidence="2" id="KW-1185">Reference proteome</keyword>
<dbReference type="AlphaFoldDB" id="A0A821GWQ8"/>
<feature type="non-terminal residue" evidence="1">
    <location>
        <position position="63"/>
    </location>
</feature>
<dbReference type="Pfam" id="PF13242">
    <property type="entry name" value="Hydrolase_like"/>
    <property type="match status" value="1"/>
</dbReference>
<accession>A0A821GWQ8</accession>
<dbReference type="EMBL" id="CAJOBG010093594">
    <property type="protein sequence ID" value="CAF4674022.1"/>
    <property type="molecule type" value="Genomic_DNA"/>
</dbReference>
<comment type="caution">
    <text evidence="1">The sequence shown here is derived from an EMBL/GenBank/DDBJ whole genome shotgun (WGS) entry which is preliminary data.</text>
</comment>
<evidence type="ECO:0000313" key="2">
    <source>
        <dbReference type="Proteomes" id="UP000663866"/>
    </source>
</evidence>
<proteinExistence type="predicted"/>
<sequence>VGKPSEITYYHAEYLISRHAYELGYKQPIKRIYAVGDNPDTDIFGANVYNRYLQTRAVSKLKQ</sequence>
<dbReference type="SUPFAM" id="SSF56784">
    <property type="entry name" value="HAD-like"/>
    <property type="match status" value="1"/>
</dbReference>